<gene>
    <name evidence="1" type="ORF">pEaSNUABM5_00252</name>
</gene>
<proteinExistence type="predicted"/>
<dbReference type="EMBL" id="MW366843">
    <property type="protein sequence ID" value="QQO90394.1"/>
    <property type="molecule type" value="Genomic_DNA"/>
</dbReference>
<protein>
    <submittedName>
        <fullName evidence="1">Uncharacterized protein</fullName>
    </submittedName>
</protein>
<reference evidence="1 2" key="1">
    <citation type="submission" date="2020-12" db="EMBL/GenBank/DDBJ databases">
        <title>Complete genome sequence of Erwinia phage pEa_SNUABM_5.</title>
        <authorList>
            <person name="Kim S.G."/>
            <person name="Lee S.B."/>
            <person name="Kwon J."/>
            <person name="Park S.C."/>
        </authorList>
    </citation>
    <scope>NUCLEOTIDE SEQUENCE [LARGE SCALE GENOMIC DNA]</scope>
</reference>
<keyword evidence="2" id="KW-1185">Reference proteome</keyword>
<evidence type="ECO:0000313" key="1">
    <source>
        <dbReference type="EMBL" id="QQO90394.1"/>
    </source>
</evidence>
<organism evidence="1 2">
    <name type="scientific">Erwinia phage pEa_SNUABM_5</name>
    <dbReference type="NCBI Taxonomy" id="2797313"/>
    <lineage>
        <taxon>Viruses</taxon>
        <taxon>Duplodnaviria</taxon>
        <taxon>Heunggongvirae</taxon>
        <taxon>Uroviricota</taxon>
        <taxon>Caudoviricetes</taxon>
        <taxon>Rivsvirus</taxon>
        <taxon>Rivsvirus SNUABM5</taxon>
    </lineage>
</organism>
<name>A0A7T8IWA2_9CAUD</name>
<dbReference type="Proteomes" id="UP000596123">
    <property type="component" value="Segment"/>
</dbReference>
<sequence length="246" mass="28018">MNVIQVKSNEVLEGMLHGFMHKGVADEAHTHSPPDVVYISTSDRAAEFEVRGILRKNNVPNNFLVSGYGNLLYKIRGRTLGSVVVFVSPECLHVDRDLMTGCLAQLIEHNTSVGSQWVRESSMVIHGPSSAVMVEGLQARLYRNYLERNPMFYAGSTDLESNITMQEFHDLMEETSLLKSPMEKQILASYYFGDEFMQLNTKQFYNDLCTLHQRMPSPNSLVLSPKLMYHVYCQRISYLRPMIATL</sequence>
<accession>A0A7T8IWA2</accession>
<evidence type="ECO:0000313" key="2">
    <source>
        <dbReference type="Proteomes" id="UP000596123"/>
    </source>
</evidence>